<accession>A0A438DFA4</accession>
<dbReference type="InterPro" id="IPR001296">
    <property type="entry name" value="Glyco_trans_1"/>
</dbReference>
<dbReference type="Pfam" id="PF00534">
    <property type="entry name" value="Glycos_transf_1"/>
    <property type="match status" value="1"/>
</dbReference>
<sequence>MPTFFFLLPWQVLGTDAGGTKEVVEQNVTGLLHPVGHLGTQILSENIRFLLKNPSSREQMGKRGRKRWRECT</sequence>
<evidence type="ECO:0000313" key="4">
    <source>
        <dbReference type="EMBL" id="RVW34086.1"/>
    </source>
</evidence>
<dbReference type="PANTHER" id="PTHR47778">
    <property type="entry name" value="BNAA05G14870D PROTEIN"/>
    <property type="match status" value="1"/>
</dbReference>
<keyword evidence="1" id="KW-0808">Transferase</keyword>
<dbReference type="Gene3D" id="3.40.50.2000">
    <property type="entry name" value="Glycogen Phosphorylase B"/>
    <property type="match status" value="1"/>
</dbReference>
<dbReference type="Proteomes" id="UP000288805">
    <property type="component" value="Unassembled WGS sequence"/>
</dbReference>
<dbReference type="EMBL" id="QGNW01001657">
    <property type="protein sequence ID" value="RVW34086.1"/>
    <property type="molecule type" value="Genomic_DNA"/>
</dbReference>
<feature type="signal peptide" evidence="2">
    <location>
        <begin position="1"/>
        <end position="17"/>
    </location>
</feature>
<comment type="caution">
    <text evidence="4">The sequence shown here is derived from an EMBL/GenBank/DDBJ whole genome shotgun (WGS) entry which is preliminary data.</text>
</comment>
<gene>
    <name evidence="4" type="ORF">CK203_084345</name>
</gene>
<evidence type="ECO:0000259" key="3">
    <source>
        <dbReference type="Pfam" id="PF00534"/>
    </source>
</evidence>
<dbReference type="SUPFAM" id="SSF53756">
    <property type="entry name" value="UDP-Glycosyltransferase/glycogen phosphorylase"/>
    <property type="match status" value="1"/>
</dbReference>
<reference evidence="4 5" key="1">
    <citation type="journal article" date="2018" name="PLoS Genet.">
        <title>Population sequencing reveals clonal diversity and ancestral inbreeding in the grapevine cultivar Chardonnay.</title>
        <authorList>
            <person name="Roach M.J."/>
            <person name="Johnson D.L."/>
            <person name="Bohlmann J."/>
            <person name="van Vuuren H.J."/>
            <person name="Jones S.J."/>
            <person name="Pretorius I.S."/>
            <person name="Schmidt S.A."/>
            <person name="Borneman A.R."/>
        </authorList>
    </citation>
    <scope>NUCLEOTIDE SEQUENCE [LARGE SCALE GENOMIC DNA]</scope>
    <source>
        <strain evidence="5">cv. Chardonnay</strain>
        <tissue evidence="4">Leaf</tissue>
    </source>
</reference>
<organism evidence="4 5">
    <name type="scientific">Vitis vinifera</name>
    <name type="common">Grape</name>
    <dbReference type="NCBI Taxonomy" id="29760"/>
    <lineage>
        <taxon>Eukaryota</taxon>
        <taxon>Viridiplantae</taxon>
        <taxon>Streptophyta</taxon>
        <taxon>Embryophyta</taxon>
        <taxon>Tracheophyta</taxon>
        <taxon>Spermatophyta</taxon>
        <taxon>Magnoliopsida</taxon>
        <taxon>eudicotyledons</taxon>
        <taxon>Gunneridae</taxon>
        <taxon>Pentapetalae</taxon>
        <taxon>rosids</taxon>
        <taxon>Vitales</taxon>
        <taxon>Vitaceae</taxon>
        <taxon>Viteae</taxon>
        <taxon>Vitis</taxon>
    </lineage>
</organism>
<feature type="domain" description="Glycosyl transferase family 1" evidence="3">
    <location>
        <begin position="12"/>
        <end position="67"/>
    </location>
</feature>
<protein>
    <recommendedName>
        <fullName evidence="3">Glycosyl transferase family 1 domain-containing protein</fullName>
    </recommendedName>
</protein>
<dbReference type="PANTHER" id="PTHR47778:SF2">
    <property type="entry name" value="GLYCOSYL TRANSFERASE FAMILY 1 DOMAIN-CONTAINING PROTEIN"/>
    <property type="match status" value="1"/>
</dbReference>
<feature type="chain" id="PRO_5019352747" description="Glycosyl transferase family 1 domain-containing protein" evidence="2">
    <location>
        <begin position="18"/>
        <end position="72"/>
    </location>
</feature>
<keyword evidence="1" id="KW-0328">Glycosyltransferase</keyword>
<proteinExistence type="predicted"/>
<keyword evidence="2" id="KW-0732">Signal</keyword>
<dbReference type="GO" id="GO:0016757">
    <property type="term" value="F:glycosyltransferase activity"/>
    <property type="evidence" value="ECO:0007669"/>
    <property type="project" value="UniProtKB-KW"/>
</dbReference>
<dbReference type="AlphaFoldDB" id="A0A438DFA4"/>
<evidence type="ECO:0000313" key="5">
    <source>
        <dbReference type="Proteomes" id="UP000288805"/>
    </source>
</evidence>
<evidence type="ECO:0000256" key="1">
    <source>
        <dbReference type="ARBA" id="ARBA00022676"/>
    </source>
</evidence>
<name>A0A438DFA4_VITVI</name>
<evidence type="ECO:0000256" key="2">
    <source>
        <dbReference type="SAM" id="SignalP"/>
    </source>
</evidence>